<dbReference type="Proteomes" id="UP000663879">
    <property type="component" value="Unassembled WGS sequence"/>
</dbReference>
<comment type="caution">
    <text evidence="1">The sequence shown here is derived from an EMBL/GenBank/DDBJ whole genome shotgun (WGS) entry which is preliminary data.</text>
</comment>
<name>A0A814NVW7_9BILA</name>
<sequence>MVFEEFVKEFKSEKYECFFNFNRFFDKHFSCKVPQCIMPLIITNDFKQIFNETKDIILVNFYKNSSFNIIETFLRDRIEKIVKIFETDVNDLNPHIEAQIIYLLNLSQSSLSFEDFSTCFENIDTIKIVEYENADLEALFVKIKTNKVIFDALDSTINELTEDNLTLDDLTQIKLSFFESKISFLNGFAGMQKVYVSLSRLNELSKMTNQIYDRKNLVLRLFFVRLMINLLTHVVLRDKKNDFNLSSAFFSYENLLEAGVMTEGRIFEGKIDFFQGLSRLNFEFLIKFYDELIEKNLEIVRFDLRKSKCSVMIKKPNFMAIDMD</sequence>
<evidence type="ECO:0000313" key="1">
    <source>
        <dbReference type="EMBL" id="CAF1097153.1"/>
    </source>
</evidence>
<evidence type="ECO:0000313" key="2">
    <source>
        <dbReference type="Proteomes" id="UP000663879"/>
    </source>
</evidence>
<dbReference type="AlphaFoldDB" id="A0A814NVW7"/>
<organism evidence="1 2">
    <name type="scientific">Brachionus calyciflorus</name>
    <dbReference type="NCBI Taxonomy" id="104777"/>
    <lineage>
        <taxon>Eukaryota</taxon>
        <taxon>Metazoa</taxon>
        <taxon>Spiralia</taxon>
        <taxon>Gnathifera</taxon>
        <taxon>Rotifera</taxon>
        <taxon>Eurotatoria</taxon>
        <taxon>Monogononta</taxon>
        <taxon>Pseudotrocha</taxon>
        <taxon>Ploima</taxon>
        <taxon>Brachionidae</taxon>
        <taxon>Brachionus</taxon>
    </lineage>
</organism>
<keyword evidence="2" id="KW-1185">Reference proteome</keyword>
<accession>A0A814NVW7</accession>
<proteinExistence type="predicted"/>
<reference evidence="1" key="1">
    <citation type="submission" date="2021-02" db="EMBL/GenBank/DDBJ databases">
        <authorList>
            <person name="Nowell W R."/>
        </authorList>
    </citation>
    <scope>NUCLEOTIDE SEQUENCE</scope>
    <source>
        <strain evidence="1">Ploen Becks lab</strain>
    </source>
</reference>
<gene>
    <name evidence="1" type="ORF">OXX778_LOCUS20964</name>
</gene>
<protein>
    <submittedName>
        <fullName evidence="1">Uncharacterized protein</fullName>
    </submittedName>
</protein>
<dbReference type="EMBL" id="CAJNOC010007345">
    <property type="protein sequence ID" value="CAF1097153.1"/>
    <property type="molecule type" value="Genomic_DNA"/>
</dbReference>